<evidence type="ECO:0000256" key="5">
    <source>
        <dbReference type="ARBA" id="ARBA00023002"/>
    </source>
</evidence>
<dbReference type="InterPro" id="IPR025380">
    <property type="entry name" value="DUF4369"/>
</dbReference>
<dbReference type="RefSeq" id="WP_107212884.1">
    <property type="nucleotide sequence ID" value="NZ_KZ686268.1"/>
</dbReference>
<comment type="similarity">
    <text evidence="2">Belongs to the glutathione peroxidase family.</text>
</comment>
<dbReference type="Pfam" id="PF14289">
    <property type="entry name" value="DUF4369"/>
    <property type="match status" value="1"/>
</dbReference>
<evidence type="ECO:0000256" key="6">
    <source>
        <dbReference type="ARBA" id="ARBA00023157"/>
    </source>
</evidence>
<keyword evidence="4" id="KW-0201">Cytochrome c-type biogenesis</keyword>
<dbReference type="GO" id="GO:0017004">
    <property type="term" value="P:cytochrome complex assembly"/>
    <property type="evidence" value="ECO:0007669"/>
    <property type="project" value="UniProtKB-KW"/>
</dbReference>
<dbReference type="InterPro" id="IPR050553">
    <property type="entry name" value="Thioredoxin_ResA/DsbE_sf"/>
</dbReference>
<evidence type="ECO:0000313" key="10">
    <source>
        <dbReference type="EMBL" id="PST84780.1"/>
    </source>
</evidence>
<dbReference type="InterPro" id="IPR000866">
    <property type="entry name" value="AhpC/TSA"/>
</dbReference>
<organism evidence="10 11">
    <name type="scientific">Pedobacter yulinensis</name>
    <dbReference type="NCBI Taxonomy" id="2126353"/>
    <lineage>
        <taxon>Bacteria</taxon>
        <taxon>Pseudomonadati</taxon>
        <taxon>Bacteroidota</taxon>
        <taxon>Sphingobacteriia</taxon>
        <taxon>Sphingobacteriales</taxon>
        <taxon>Sphingobacteriaceae</taxon>
        <taxon>Pedobacter</taxon>
    </lineage>
</organism>
<dbReference type="OrthoDB" id="750178at2"/>
<dbReference type="PROSITE" id="PS51352">
    <property type="entry name" value="THIOREDOXIN_2"/>
    <property type="match status" value="1"/>
</dbReference>
<accession>A0A2T3HQP4</accession>
<dbReference type="Proteomes" id="UP000240912">
    <property type="component" value="Unassembled WGS sequence"/>
</dbReference>
<evidence type="ECO:0000256" key="3">
    <source>
        <dbReference type="ARBA" id="ARBA00022559"/>
    </source>
</evidence>
<evidence type="ECO:0000256" key="4">
    <source>
        <dbReference type="ARBA" id="ARBA00022748"/>
    </source>
</evidence>
<keyword evidence="3" id="KW-0575">Peroxidase</keyword>
<name>A0A2T3HQP4_9SPHI</name>
<dbReference type="InterPro" id="IPR013766">
    <property type="entry name" value="Thioredoxin_domain"/>
</dbReference>
<dbReference type="PANTHER" id="PTHR42852">
    <property type="entry name" value="THIOL:DISULFIDE INTERCHANGE PROTEIN DSBE"/>
    <property type="match status" value="1"/>
</dbReference>
<dbReference type="SUPFAM" id="SSF52833">
    <property type="entry name" value="Thioredoxin-like"/>
    <property type="match status" value="1"/>
</dbReference>
<keyword evidence="5" id="KW-0560">Oxidoreductase</keyword>
<keyword evidence="8" id="KW-0732">Signal</keyword>
<keyword evidence="7" id="KW-0676">Redox-active center</keyword>
<protein>
    <recommendedName>
        <fullName evidence="9">Thioredoxin domain-containing protein</fullName>
    </recommendedName>
</protein>
<dbReference type="AlphaFoldDB" id="A0A2T3HQP4"/>
<dbReference type="EMBL" id="PYLS01000001">
    <property type="protein sequence ID" value="PST84780.1"/>
    <property type="molecule type" value="Genomic_DNA"/>
</dbReference>
<dbReference type="InterPro" id="IPR017937">
    <property type="entry name" value="Thioredoxin_CS"/>
</dbReference>
<dbReference type="CDD" id="cd02966">
    <property type="entry name" value="TlpA_like_family"/>
    <property type="match status" value="1"/>
</dbReference>
<dbReference type="GO" id="GO:0004601">
    <property type="term" value="F:peroxidase activity"/>
    <property type="evidence" value="ECO:0007669"/>
    <property type="project" value="UniProtKB-KW"/>
</dbReference>
<comment type="subcellular location">
    <subcellularLocation>
        <location evidence="1">Cell envelope</location>
    </subcellularLocation>
</comment>
<evidence type="ECO:0000256" key="2">
    <source>
        <dbReference type="ARBA" id="ARBA00006926"/>
    </source>
</evidence>
<dbReference type="InterPro" id="IPR036249">
    <property type="entry name" value="Thioredoxin-like_sf"/>
</dbReference>
<evidence type="ECO:0000313" key="11">
    <source>
        <dbReference type="Proteomes" id="UP000240912"/>
    </source>
</evidence>
<keyword evidence="6" id="KW-1015">Disulfide bond</keyword>
<feature type="chain" id="PRO_5015712426" description="Thioredoxin domain-containing protein" evidence="8">
    <location>
        <begin position="19"/>
        <end position="381"/>
    </location>
</feature>
<gene>
    <name evidence="10" type="ORF">C7T94_01245</name>
</gene>
<dbReference type="GO" id="GO:0006979">
    <property type="term" value="P:response to oxidative stress"/>
    <property type="evidence" value="ECO:0007669"/>
    <property type="project" value="InterPro"/>
</dbReference>
<evidence type="ECO:0000256" key="8">
    <source>
        <dbReference type="SAM" id="SignalP"/>
    </source>
</evidence>
<keyword evidence="11" id="KW-1185">Reference proteome</keyword>
<evidence type="ECO:0000256" key="1">
    <source>
        <dbReference type="ARBA" id="ARBA00004196"/>
    </source>
</evidence>
<comment type="caution">
    <text evidence="10">The sequence shown here is derived from an EMBL/GenBank/DDBJ whole genome shotgun (WGS) entry which is preliminary data.</text>
</comment>
<reference evidence="10 11" key="1">
    <citation type="submission" date="2018-03" db="EMBL/GenBank/DDBJ databases">
        <authorList>
            <person name="Keele B.F."/>
        </authorList>
    </citation>
    <scope>NUCLEOTIDE SEQUENCE [LARGE SCALE GENOMIC DNA]</scope>
    <source>
        <strain evidence="10 11">YL28-9</strain>
    </source>
</reference>
<feature type="domain" description="Thioredoxin" evidence="9">
    <location>
        <begin position="237"/>
        <end position="381"/>
    </location>
</feature>
<evidence type="ECO:0000256" key="7">
    <source>
        <dbReference type="ARBA" id="ARBA00023284"/>
    </source>
</evidence>
<dbReference type="InterPro" id="IPR000889">
    <property type="entry name" value="Glutathione_peroxidase"/>
</dbReference>
<dbReference type="PANTHER" id="PTHR42852:SF6">
    <property type="entry name" value="THIOL:DISULFIDE INTERCHANGE PROTEIN DSBE"/>
    <property type="match status" value="1"/>
</dbReference>
<dbReference type="PROSITE" id="PS00194">
    <property type="entry name" value="THIOREDOXIN_1"/>
    <property type="match status" value="1"/>
</dbReference>
<feature type="signal peptide" evidence="8">
    <location>
        <begin position="1"/>
        <end position="18"/>
    </location>
</feature>
<sequence>MRKIFLFVACMAPLALSAQNNFTIAGNAKSLKAGDKVFLVYQNAEGNKLDSTTVQNGTFNFSGKVNHPSRATLVLNRNPMGERPAPGEKVDMLSFFVEQGKIQLQTADSLKNAKITGSVINNENVQLQAAMKPISTKMEALNKEYMALAEDKKKDRATLEGFQTRAEAITKELPGIYFNFVKSHPKSYLSLTALAQLASDPDHATAAEQAFNTLSPELKSSEIGKEIGNTFAAAKKTAVGSMAMDFTQNDANGKPVKLSDFKGKYVLVDFWASWCGPCRQENPNVVAAYNKYKDKGFTVLGVSLDRPGQKEAWLKAVADDKLSWTQVSDLKFWDNAVAKQYGIRSIPANFLIDPSGKIVAKGLREEALHSKLAELLDKKSK</sequence>
<proteinExistence type="inferred from homology"/>
<dbReference type="Pfam" id="PF00578">
    <property type="entry name" value="AhpC-TSA"/>
    <property type="match status" value="1"/>
</dbReference>
<dbReference type="GO" id="GO:0030313">
    <property type="term" value="C:cell envelope"/>
    <property type="evidence" value="ECO:0007669"/>
    <property type="project" value="UniProtKB-SubCell"/>
</dbReference>
<evidence type="ECO:0000259" key="9">
    <source>
        <dbReference type="PROSITE" id="PS51352"/>
    </source>
</evidence>
<dbReference type="Gene3D" id="3.40.30.10">
    <property type="entry name" value="Glutaredoxin"/>
    <property type="match status" value="1"/>
</dbReference>
<dbReference type="PROSITE" id="PS51355">
    <property type="entry name" value="GLUTATHIONE_PEROXID_3"/>
    <property type="match status" value="1"/>
</dbReference>